<name>A0A7W7RA08_KITKI</name>
<evidence type="ECO:0000313" key="2">
    <source>
        <dbReference type="Proteomes" id="UP000540506"/>
    </source>
</evidence>
<gene>
    <name evidence="1" type="ORF">FHR34_007253</name>
</gene>
<organism evidence="1 2">
    <name type="scientific">Kitasatospora kifunensis</name>
    <name type="common">Streptomyces kifunensis</name>
    <dbReference type="NCBI Taxonomy" id="58351"/>
    <lineage>
        <taxon>Bacteria</taxon>
        <taxon>Bacillati</taxon>
        <taxon>Actinomycetota</taxon>
        <taxon>Actinomycetes</taxon>
        <taxon>Kitasatosporales</taxon>
        <taxon>Streptomycetaceae</taxon>
        <taxon>Kitasatospora</taxon>
    </lineage>
</organism>
<accession>A0A7W7RA08</accession>
<dbReference type="AlphaFoldDB" id="A0A7W7RA08"/>
<comment type="caution">
    <text evidence="1">The sequence shown here is derived from an EMBL/GenBank/DDBJ whole genome shotgun (WGS) entry which is preliminary data.</text>
</comment>
<keyword evidence="2" id="KW-1185">Reference proteome</keyword>
<sequence>MLSPFQGYPPDRSSRTGCHTTMPKLWAPAACVVQGPRACQSSISAAHFGRAREIGMVRISSTPIRFTDGEFARVAQPLSPFV</sequence>
<evidence type="ECO:0000313" key="1">
    <source>
        <dbReference type="EMBL" id="MBB4928158.1"/>
    </source>
</evidence>
<proteinExistence type="predicted"/>
<dbReference type="Proteomes" id="UP000540506">
    <property type="component" value="Unassembled WGS sequence"/>
</dbReference>
<reference evidence="1 2" key="1">
    <citation type="submission" date="2020-08" db="EMBL/GenBank/DDBJ databases">
        <title>Sequencing the genomes of 1000 actinobacteria strains.</title>
        <authorList>
            <person name="Klenk H.-P."/>
        </authorList>
    </citation>
    <scope>NUCLEOTIDE SEQUENCE [LARGE SCALE GENOMIC DNA]</scope>
    <source>
        <strain evidence="1 2">DSM 41654</strain>
    </source>
</reference>
<dbReference type="EMBL" id="JACHJV010000002">
    <property type="protein sequence ID" value="MBB4928158.1"/>
    <property type="molecule type" value="Genomic_DNA"/>
</dbReference>
<protein>
    <submittedName>
        <fullName evidence="1">Uncharacterized protein</fullName>
    </submittedName>
</protein>